<evidence type="ECO:0000313" key="3">
    <source>
        <dbReference type="Proteomes" id="UP000076532"/>
    </source>
</evidence>
<feature type="chain" id="PRO_5013040137" evidence="1">
    <location>
        <begin position="16"/>
        <end position="76"/>
    </location>
</feature>
<keyword evidence="1" id="KW-0732">Signal</keyword>
<dbReference type="OrthoDB" id="192832at2759"/>
<dbReference type="Proteomes" id="UP000076532">
    <property type="component" value="Unassembled WGS sequence"/>
</dbReference>
<organism evidence="2 3">
    <name type="scientific">Athelia psychrophila</name>
    <dbReference type="NCBI Taxonomy" id="1759441"/>
    <lineage>
        <taxon>Eukaryota</taxon>
        <taxon>Fungi</taxon>
        <taxon>Dikarya</taxon>
        <taxon>Basidiomycota</taxon>
        <taxon>Agaricomycotina</taxon>
        <taxon>Agaricomycetes</taxon>
        <taxon>Agaricomycetidae</taxon>
        <taxon>Atheliales</taxon>
        <taxon>Atheliaceae</taxon>
        <taxon>Athelia</taxon>
    </lineage>
</organism>
<name>A0A166KGB2_9AGAM</name>
<dbReference type="AlphaFoldDB" id="A0A166KGB2"/>
<evidence type="ECO:0000256" key="1">
    <source>
        <dbReference type="SAM" id="SignalP"/>
    </source>
</evidence>
<evidence type="ECO:0000313" key="2">
    <source>
        <dbReference type="EMBL" id="KZP21876.1"/>
    </source>
</evidence>
<dbReference type="STRING" id="436010.A0A166KGB2"/>
<keyword evidence="2" id="KW-0378">Hydrolase</keyword>
<protein>
    <submittedName>
        <fullName evidence="2">Glycoside hydrolase family 16 protein</fullName>
    </submittedName>
</protein>
<gene>
    <name evidence="2" type="ORF">FIBSPDRAFT_860253</name>
</gene>
<proteinExistence type="predicted"/>
<accession>A0A166KGB2</accession>
<dbReference type="GO" id="GO:0016787">
    <property type="term" value="F:hydrolase activity"/>
    <property type="evidence" value="ECO:0007669"/>
    <property type="project" value="UniProtKB-KW"/>
</dbReference>
<dbReference type="Gene3D" id="2.60.120.200">
    <property type="match status" value="1"/>
</dbReference>
<dbReference type="EMBL" id="KV417544">
    <property type="protein sequence ID" value="KZP21876.1"/>
    <property type="molecule type" value="Genomic_DNA"/>
</dbReference>
<sequence length="76" mass="7821">MKLSATSVFLALAYASTSVIVGSQFLSAFTFEAIADPTDGFVTYLSESAAQSAALISTTSTSFRMGADHTTVLSAS</sequence>
<feature type="signal peptide" evidence="1">
    <location>
        <begin position="1"/>
        <end position="15"/>
    </location>
</feature>
<keyword evidence="3" id="KW-1185">Reference proteome</keyword>
<reference evidence="2 3" key="1">
    <citation type="journal article" date="2016" name="Mol. Biol. Evol.">
        <title>Comparative Genomics of Early-Diverging Mushroom-Forming Fungi Provides Insights into the Origins of Lignocellulose Decay Capabilities.</title>
        <authorList>
            <person name="Nagy L.G."/>
            <person name="Riley R."/>
            <person name="Tritt A."/>
            <person name="Adam C."/>
            <person name="Daum C."/>
            <person name="Floudas D."/>
            <person name="Sun H."/>
            <person name="Yadav J.S."/>
            <person name="Pangilinan J."/>
            <person name="Larsson K.H."/>
            <person name="Matsuura K."/>
            <person name="Barry K."/>
            <person name="Labutti K."/>
            <person name="Kuo R."/>
            <person name="Ohm R.A."/>
            <person name="Bhattacharya S.S."/>
            <person name="Shirouzu T."/>
            <person name="Yoshinaga Y."/>
            <person name="Martin F.M."/>
            <person name="Grigoriev I.V."/>
            <person name="Hibbett D.S."/>
        </authorList>
    </citation>
    <scope>NUCLEOTIDE SEQUENCE [LARGE SCALE GENOMIC DNA]</scope>
    <source>
        <strain evidence="2 3">CBS 109695</strain>
    </source>
</reference>